<dbReference type="Proteomes" id="UP001500320">
    <property type="component" value="Unassembled WGS sequence"/>
</dbReference>
<evidence type="ECO:0000313" key="3">
    <source>
        <dbReference type="Proteomes" id="UP001500320"/>
    </source>
</evidence>
<dbReference type="InterPro" id="IPR010982">
    <property type="entry name" value="Lambda_DNA-bd_dom_sf"/>
</dbReference>
<proteinExistence type="predicted"/>
<dbReference type="EMBL" id="BAAAUT010000076">
    <property type="protein sequence ID" value="GAA3162696.1"/>
    <property type="molecule type" value="Genomic_DNA"/>
</dbReference>
<gene>
    <name evidence="2" type="ORF">GCM10010466_62040</name>
</gene>
<accession>A0ABP6P4K8</accession>
<name>A0ABP6P4K8_9ACTN</name>
<dbReference type="Gene3D" id="1.10.260.40">
    <property type="entry name" value="lambda repressor-like DNA-binding domains"/>
    <property type="match status" value="1"/>
</dbReference>
<dbReference type="SMART" id="SM00530">
    <property type="entry name" value="HTH_XRE"/>
    <property type="match status" value="1"/>
</dbReference>
<dbReference type="Pfam" id="PF12900">
    <property type="entry name" value="Pyridox_ox_2"/>
    <property type="match status" value="1"/>
</dbReference>
<dbReference type="InterPro" id="IPR001387">
    <property type="entry name" value="Cro/C1-type_HTH"/>
</dbReference>
<dbReference type="Gene3D" id="2.30.110.10">
    <property type="entry name" value="Electron Transport, Fmn-binding Protein, Chain A"/>
    <property type="match status" value="1"/>
</dbReference>
<dbReference type="InterPro" id="IPR012349">
    <property type="entry name" value="Split_barrel_FMN-bd"/>
</dbReference>
<sequence length="224" mass="23955">MTERITAPGDLGRRVSARRESLGLSRERLAERAGIDPGYLAYLEESAASPAAETVQRLAAALDTTPEELLGGTVDLPPGRGASAAPPLLEKLDRTECLHLIFPGGVGRIAFNDAGGPMILPVNYVLHDNAVIFRTSVGGPLDENLRTGIEGVEFKIAFEVDRIDDPNREGWSVLIRGGAHLVSSPDEQAAVEAAGVHPWAGGERNLYVKIIPTEVSGRRIRHGL</sequence>
<evidence type="ECO:0000259" key="1">
    <source>
        <dbReference type="PROSITE" id="PS50943"/>
    </source>
</evidence>
<dbReference type="PROSITE" id="PS50943">
    <property type="entry name" value="HTH_CROC1"/>
    <property type="match status" value="1"/>
</dbReference>
<dbReference type="InterPro" id="IPR024747">
    <property type="entry name" value="Pyridox_Oxase-rel"/>
</dbReference>
<evidence type="ECO:0000313" key="2">
    <source>
        <dbReference type="EMBL" id="GAA3162696.1"/>
    </source>
</evidence>
<dbReference type="SUPFAM" id="SSF50475">
    <property type="entry name" value="FMN-binding split barrel"/>
    <property type="match status" value="1"/>
</dbReference>
<dbReference type="CDD" id="cd00093">
    <property type="entry name" value="HTH_XRE"/>
    <property type="match status" value="1"/>
</dbReference>
<keyword evidence="3" id="KW-1185">Reference proteome</keyword>
<dbReference type="RefSeq" id="WP_344865770.1">
    <property type="nucleotide sequence ID" value="NZ_BAAAUT010000076.1"/>
</dbReference>
<feature type="domain" description="HTH cro/C1-type" evidence="1">
    <location>
        <begin position="15"/>
        <end position="69"/>
    </location>
</feature>
<protein>
    <recommendedName>
        <fullName evidence="1">HTH cro/C1-type domain-containing protein</fullName>
    </recommendedName>
</protein>
<comment type="caution">
    <text evidence="2">The sequence shown here is derived from an EMBL/GenBank/DDBJ whole genome shotgun (WGS) entry which is preliminary data.</text>
</comment>
<organism evidence="2 3">
    <name type="scientific">Planomonospora alba</name>
    <dbReference type="NCBI Taxonomy" id="161354"/>
    <lineage>
        <taxon>Bacteria</taxon>
        <taxon>Bacillati</taxon>
        <taxon>Actinomycetota</taxon>
        <taxon>Actinomycetes</taxon>
        <taxon>Streptosporangiales</taxon>
        <taxon>Streptosporangiaceae</taxon>
        <taxon>Planomonospora</taxon>
    </lineage>
</organism>
<reference evidence="3" key="1">
    <citation type="journal article" date="2019" name="Int. J. Syst. Evol. Microbiol.">
        <title>The Global Catalogue of Microorganisms (GCM) 10K type strain sequencing project: providing services to taxonomists for standard genome sequencing and annotation.</title>
        <authorList>
            <consortium name="The Broad Institute Genomics Platform"/>
            <consortium name="The Broad Institute Genome Sequencing Center for Infectious Disease"/>
            <person name="Wu L."/>
            <person name="Ma J."/>
        </authorList>
    </citation>
    <scope>NUCLEOTIDE SEQUENCE [LARGE SCALE GENOMIC DNA]</scope>
    <source>
        <strain evidence="3">JCM 9373</strain>
    </source>
</reference>
<dbReference type="Pfam" id="PF01381">
    <property type="entry name" value="HTH_3"/>
    <property type="match status" value="1"/>
</dbReference>
<dbReference type="SUPFAM" id="SSF47413">
    <property type="entry name" value="lambda repressor-like DNA-binding domains"/>
    <property type="match status" value="1"/>
</dbReference>